<organism evidence="2 3">
    <name type="scientific">Xenoophorus captivus</name>
    <dbReference type="NCBI Taxonomy" id="1517983"/>
    <lineage>
        <taxon>Eukaryota</taxon>
        <taxon>Metazoa</taxon>
        <taxon>Chordata</taxon>
        <taxon>Craniata</taxon>
        <taxon>Vertebrata</taxon>
        <taxon>Euteleostomi</taxon>
        <taxon>Actinopterygii</taxon>
        <taxon>Neopterygii</taxon>
        <taxon>Teleostei</taxon>
        <taxon>Neoteleostei</taxon>
        <taxon>Acanthomorphata</taxon>
        <taxon>Ovalentaria</taxon>
        <taxon>Atherinomorphae</taxon>
        <taxon>Cyprinodontiformes</taxon>
        <taxon>Goodeidae</taxon>
        <taxon>Xenoophorus</taxon>
    </lineage>
</organism>
<protein>
    <submittedName>
        <fullName evidence="2">Uncharacterized protein</fullName>
    </submittedName>
</protein>
<evidence type="ECO:0000313" key="3">
    <source>
        <dbReference type="Proteomes" id="UP001434883"/>
    </source>
</evidence>
<dbReference type="PANTHER" id="PTHR45620:SF22">
    <property type="entry name" value="VASOACTIVE INTESTINAL POLYPEPTIDE RECEPTOR 2"/>
    <property type="match status" value="1"/>
</dbReference>
<gene>
    <name evidence="2" type="ORF">XENOCAPTIV_011542</name>
</gene>
<dbReference type="PANTHER" id="PTHR45620">
    <property type="entry name" value="PDF RECEPTOR-LIKE PROTEIN-RELATED"/>
    <property type="match status" value="1"/>
</dbReference>
<feature type="region of interest" description="Disordered" evidence="1">
    <location>
        <begin position="43"/>
        <end position="71"/>
    </location>
</feature>
<dbReference type="EMBL" id="JAHRIN010019272">
    <property type="protein sequence ID" value="MEQ2198345.1"/>
    <property type="molecule type" value="Genomic_DNA"/>
</dbReference>
<evidence type="ECO:0000313" key="2">
    <source>
        <dbReference type="EMBL" id="MEQ2198345.1"/>
    </source>
</evidence>
<sequence>GLVVAILYCFLNSEVQGELKRKWRSMCLNCHLSRAHHFNNNFTSRNGSEQMTQFQHTSRDQSILQSETTIL</sequence>
<accession>A0ABV0QRB2</accession>
<dbReference type="InterPro" id="IPR002284">
    <property type="entry name" value="GPCR_2_VIP_rcpt_2"/>
</dbReference>
<proteinExistence type="predicted"/>
<keyword evidence="3" id="KW-1185">Reference proteome</keyword>
<dbReference type="InterPro" id="IPR050332">
    <property type="entry name" value="GPCR_2"/>
</dbReference>
<dbReference type="Gene3D" id="1.20.1070.10">
    <property type="entry name" value="Rhodopsin 7-helix transmembrane proteins"/>
    <property type="match status" value="1"/>
</dbReference>
<dbReference type="PRINTS" id="PR01155">
    <property type="entry name" value="VIP2RECEPTOR"/>
</dbReference>
<comment type="caution">
    <text evidence="2">The sequence shown here is derived from an EMBL/GenBank/DDBJ whole genome shotgun (WGS) entry which is preliminary data.</text>
</comment>
<name>A0ABV0QRB2_9TELE</name>
<dbReference type="Proteomes" id="UP001434883">
    <property type="component" value="Unassembled WGS sequence"/>
</dbReference>
<reference evidence="2 3" key="1">
    <citation type="submission" date="2021-06" db="EMBL/GenBank/DDBJ databases">
        <authorList>
            <person name="Palmer J.M."/>
        </authorList>
    </citation>
    <scope>NUCLEOTIDE SEQUENCE [LARGE SCALE GENOMIC DNA]</scope>
    <source>
        <strain evidence="2 3">XC_2019</strain>
        <tissue evidence="2">Muscle</tissue>
    </source>
</reference>
<evidence type="ECO:0000256" key="1">
    <source>
        <dbReference type="SAM" id="MobiDB-lite"/>
    </source>
</evidence>
<feature type="non-terminal residue" evidence="2">
    <location>
        <position position="1"/>
    </location>
</feature>